<feature type="chain" id="PRO_5016968541" description="Beta-barrel assembly complex subunit BamF" evidence="2">
    <location>
        <begin position="27"/>
        <end position="115"/>
    </location>
</feature>
<dbReference type="OrthoDB" id="8456909at2"/>
<evidence type="ECO:0000256" key="1">
    <source>
        <dbReference type="SAM" id="MobiDB-lite"/>
    </source>
</evidence>
<feature type="signal peptide" evidence="2">
    <location>
        <begin position="1"/>
        <end position="26"/>
    </location>
</feature>
<organism evidence="3 4">
    <name type="scientific">Falsochrobactrum ovis</name>
    <dbReference type="NCBI Taxonomy" id="1293442"/>
    <lineage>
        <taxon>Bacteria</taxon>
        <taxon>Pseudomonadati</taxon>
        <taxon>Pseudomonadota</taxon>
        <taxon>Alphaproteobacteria</taxon>
        <taxon>Hyphomicrobiales</taxon>
        <taxon>Brucellaceae</taxon>
        <taxon>Falsochrobactrum</taxon>
    </lineage>
</organism>
<proteinExistence type="predicted"/>
<reference evidence="3 4" key="1">
    <citation type="submission" date="2018-06" db="EMBL/GenBank/DDBJ databases">
        <title>Genomic Encyclopedia of Type Strains, Phase IV (KMG-IV): sequencing the most valuable type-strain genomes for metagenomic binning, comparative biology and taxonomic classification.</title>
        <authorList>
            <person name="Goeker M."/>
        </authorList>
    </citation>
    <scope>NUCLEOTIDE SEQUENCE [LARGE SCALE GENOMIC DNA]</scope>
    <source>
        <strain evidence="3 4">DSM 26720</strain>
    </source>
</reference>
<gene>
    <name evidence="3" type="ORF">C7374_102243</name>
</gene>
<name>A0A364JY68_9HYPH</name>
<feature type="compositionally biased region" description="Basic and acidic residues" evidence="1">
    <location>
        <begin position="61"/>
        <end position="76"/>
    </location>
</feature>
<dbReference type="Proteomes" id="UP000249453">
    <property type="component" value="Unassembled WGS sequence"/>
</dbReference>
<keyword evidence="4" id="KW-1185">Reference proteome</keyword>
<sequence>MKKRMRQNSNWMLAVTVAALLTGCAAGPEFQGVPQEGAARTGVYPTFGRMPKAATQQFSPSEKEQISSSLDSDRTRLASTSKANGAVTAAQAAELRRQAQAEAEATLKQIESGAE</sequence>
<dbReference type="PROSITE" id="PS51257">
    <property type="entry name" value="PROKAR_LIPOPROTEIN"/>
    <property type="match status" value="1"/>
</dbReference>
<dbReference type="RefSeq" id="WP_111574479.1">
    <property type="nucleotide sequence ID" value="NZ_JBHEEY010000003.1"/>
</dbReference>
<evidence type="ECO:0000256" key="2">
    <source>
        <dbReference type="SAM" id="SignalP"/>
    </source>
</evidence>
<accession>A0A364JY68</accession>
<evidence type="ECO:0000313" key="3">
    <source>
        <dbReference type="EMBL" id="RAK32240.1"/>
    </source>
</evidence>
<evidence type="ECO:0000313" key="4">
    <source>
        <dbReference type="Proteomes" id="UP000249453"/>
    </source>
</evidence>
<protein>
    <recommendedName>
        <fullName evidence="5">Beta-barrel assembly complex subunit BamF</fullName>
    </recommendedName>
</protein>
<comment type="caution">
    <text evidence="3">The sequence shown here is derived from an EMBL/GenBank/DDBJ whole genome shotgun (WGS) entry which is preliminary data.</text>
</comment>
<dbReference type="EMBL" id="QLMK01000002">
    <property type="protein sequence ID" value="RAK32240.1"/>
    <property type="molecule type" value="Genomic_DNA"/>
</dbReference>
<dbReference type="AlphaFoldDB" id="A0A364JY68"/>
<keyword evidence="2" id="KW-0732">Signal</keyword>
<feature type="region of interest" description="Disordered" evidence="1">
    <location>
        <begin position="53"/>
        <end position="86"/>
    </location>
</feature>
<evidence type="ECO:0008006" key="5">
    <source>
        <dbReference type="Google" id="ProtNLM"/>
    </source>
</evidence>